<keyword evidence="1" id="KW-0645">Protease</keyword>
<comment type="caution">
    <text evidence="1">The sequence shown here is derived from an EMBL/GenBank/DDBJ whole genome shotgun (WGS) entry which is preliminary data.</text>
</comment>
<sequence>MSESITYYNKSNVELDTLFFHNWANAYKDQESPLAKRLLENYDKSLYFSKPKKKGFSQIQKVSSQMEPLNWKNFKNTPDIFYILPNKKIKPLDSIIIDLTYFVKVPSSEFTQYGYFENDYNLRYWYIVPAVFDQKWELMSNLDMDDLFVEPSDFDIEFETPRGFTLHSDLRQQVSKKDDHSLYHLNGENRVDIELKIELLNSFGYYCASSTEVVTDLPSQNLEDQLKTDILDRQLNFISEYLGDYPFDKFFINNITYKKNPVYGFNQLPDKLTPFSDVFEWDIKIFKALTDKFIHNTIITNNRTDYYLPDGIQIFLMIKYVEKYYPEINAIGDISKLWGIRKYNIAKLKFNGKYPFVYQFATRTNIDQSLVTPLDSLSNFNRKIVNKYKAGLGLRYLDAFVQDSVVPKSLKEFYQQEALKITKSNELENLITAKTDKDLSYFFRNYITTNKKIDYTIKSVKKEGDSLKIEIKNLSNFTAPVALYGVKDDQTLFKTWVENVDSTRTVKIKNKGFERVALNYEFLYPENNLRNNWKKVDNALLNRPLKLTFFKDIEDPFYNQLFYNLYIEYNFYDGIVLGPQLYNQAAIKKKWLFKFTPVYGFKSTAVSGSFALLYQHLPENSPIYSYNAGISGSNSFYDTDLRFNKLSPFFLMSFTRKSLRDVGGSYFMAKYNIIDKEIPKGQEALPEDKYNILVLRYGYGQPNIINDLQYFADFQYNRDFTKVAIDLRYRYLNKKNRQFDFRFFLGKFLRNKTDTDFFSFALDRPSDYLFEYSYLGRSESSGFFSQEIIISDGGFKTIFEDKYANDFMTSLNASVGIWRWIEIYGDIGLVKNEGFDPYFRYDSGIRLNFVPNFLELYFPLQSSLGFEPSLPDYATKIRFVLTGDPSKIYNFIKRGFY</sequence>
<dbReference type="Proteomes" id="UP001597201">
    <property type="component" value="Unassembled WGS sequence"/>
</dbReference>
<dbReference type="EMBL" id="JBHTMY010000004">
    <property type="protein sequence ID" value="MFD1316947.1"/>
    <property type="molecule type" value="Genomic_DNA"/>
</dbReference>
<gene>
    <name evidence="1" type="ORF">ACFQ39_15070</name>
</gene>
<reference evidence="2" key="1">
    <citation type="journal article" date="2019" name="Int. J. Syst. Evol. Microbiol.">
        <title>The Global Catalogue of Microorganisms (GCM) 10K type strain sequencing project: providing services to taxonomists for standard genome sequencing and annotation.</title>
        <authorList>
            <consortium name="The Broad Institute Genomics Platform"/>
            <consortium name="The Broad Institute Genome Sequencing Center for Infectious Disease"/>
            <person name="Wu L."/>
            <person name="Ma J."/>
        </authorList>
    </citation>
    <scope>NUCLEOTIDE SEQUENCE [LARGE SCALE GENOMIC DNA]</scope>
    <source>
        <strain evidence="2">CCUG 61485</strain>
    </source>
</reference>
<dbReference type="InterPro" id="IPR027268">
    <property type="entry name" value="Peptidase_M4/M1_CTD_sf"/>
</dbReference>
<proteinExistence type="predicted"/>
<dbReference type="SUPFAM" id="SSF55486">
    <property type="entry name" value="Metalloproteases ('zincins'), catalytic domain"/>
    <property type="match status" value="1"/>
</dbReference>
<evidence type="ECO:0000313" key="1">
    <source>
        <dbReference type="EMBL" id="MFD1316947.1"/>
    </source>
</evidence>
<protein>
    <submittedName>
        <fullName evidence="1">Aminopeptidase</fullName>
    </submittedName>
</protein>
<organism evidence="1 2">
    <name type="scientific">Namhaeicola litoreus</name>
    <dbReference type="NCBI Taxonomy" id="1052145"/>
    <lineage>
        <taxon>Bacteria</taxon>
        <taxon>Pseudomonadati</taxon>
        <taxon>Bacteroidota</taxon>
        <taxon>Flavobacteriia</taxon>
        <taxon>Flavobacteriales</taxon>
        <taxon>Flavobacteriaceae</taxon>
        <taxon>Namhaeicola</taxon>
    </lineage>
</organism>
<dbReference type="RefSeq" id="WP_377180485.1">
    <property type="nucleotide sequence ID" value="NZ_JBHTMY010000004.1"/>
</dbReference>
<name>A0ABW3Y4Z5_9FLAO</name>
<dbReference type="Gene3D" id="1.10.390.10">
    <property type="entry name" value="Neutral Protease Domain 2"/>
    <property type="match status" value="1"/>
</dbReference>
<keyword evidence="1" id="KW-0378">Hydrolase</keyword>
<evidence type="ECO:0000313" key="2">
    <source>
        <dbReference type="Proteomes" id="UP001597201"/>
    </source>
</evidence>
<dbReference type="GO" id="GO:0004177">
    <property type="term" value="F:aminopeptidase activity"/>
    <property type="evidence" value="ECO:0007669"/>
    <property type="project" value="UniProtKB-KW"/>
</dbReference>
<keyword evidence="1" id="KW-0031">Aminopeptidase</keyword>
<accession>A0ABW3Y4Z5</accession>
<keyword evidence="2" id="KW-1185">Reference proteome</keyword>